<reference evidence="1 2" key="1">
    <citation type="submission" date="2014-03" db="EMBL/GenBank/DDBJ databases">
        <title>Genome sequence of Bordetella hinzii.</title>
        <authorList>
            <person name="Register K."/>
            <person name="Harvill E."/>
            <person name="Goodfield L.L."/>
            <person name="Ivanov Y.V."/>
            <person name="Meyer J.A."/>
            <person name="Muse S.J."/>
            <person name="Jacobs N."/>
            <person name="Bendor L."/>
            <person name="Smallridge W.E."/>
            <person name="Brinkac L.M."/>
            <person name="Sanka R."/>
            <person name="Kim M."/>
            <person name="Losada L."/>
        </authorList>
    </citation>
    <scope>NUCLEOTIDE SEQUENCE [LARGE SCALE GENOMIC DNA]</scope>
    <source>
        <strain evidence="1 2">OH87 BAL007II</strain>
    </source>
</reference>
<evidence type="ECO:0000313" key="2">
    <source>
        <dbReference type="Proteomes" id="UP000025748"/>
    </source>
</evidence>
<comment type="caution">
    <text evidence="1">The sequence shown here is derived from an EMBL/GenBank/DDBJ whole genome shotgun (WGS) entry which is preliminary data.</text>
</comment>
<evidence type="ECO:0008006" key="3">
    <source>
        <dbReference type="Google" id="ProtNLM"/>
    </source>
</evidence>
<proteinExistence type="predicted"/>
<sequence>MIYLVVIVMLVVGPGVELRKVEIRAQSRQDCIEALDHAFRQPYVIEAKCEVRHG</sequence>
<gene>
    <name evidence="1" type="ORF">L544_3244</name>
</gene>
<keyword evidence="2" id="KW-1185">Reference proteome</keyword>
<evidence type="ECO:0000313" key="1">
    <source>
        <dbReference type="EMBL" id="KCB26090.1"/>
    </source>
</evidence>
<dbReference type="EMBL" id="JHEM01000002">
    <property type="protein sequence ID" value="KCB26090.1"/>
    <property type="molecule type" value="Genomic_DNA"/>
</dbReference>
<protein>
    <recommendedName>
        <fullName evidence="3">Phage protein</fullName>
    </recommendedName>
</protein>
<organism evidence="1 2">
    <name type="scientific">Bordetella hinzii OH87 BAL007II</name>
    <dbReference type="NCBI Taxonomy" id="1331262"/>
    <lineage>
        <taxon>Bacteria</taxon>
        <taxon>Pseudomonadati</taxon>
        <taxon>Pseudomonadota</taxon>
        <taxon>Betaproteobacteria</taxon>
        <taxon>Burkholderiales</taxon>
        <taxon>Alcaligenaceae</taxon>
        <taxon>Bordetella</taxon>
    </lineage>
</organism>
<accession>A0ABR4R8K6</accession>
<dbReference type="RefSeq" id="WP_155272614.1">
    <property type="nucleotide sequence ID" value="NZ_JHEM01000002.1"/>
</dbReference>
<name>A0ABR4R8K6_9BORD</name>
<dbReference type="Proteomes" id="UP000025748">
    <property type="component" value="Unassembled WGS sequence"/>
</dbReference>